<name>A0A0Q0CQV7_PSESX</name>
<proteinExistence type="predicted"/>
<reference evidence="2 3" key="1">
    <citation type="submission" date="2015-09" db="EMBL/GenBank/DDBJ databases">
        <title>Genome announcement of multiple Pseudomonas syringae strains.</title>
        <authorList>
            <person name="Thakur S."/>
            <person name="Wang P.W."/>
            <person name="Gong Y."/>
            <person name="Weir B.S."/>
            <person name="Guttman D.S."/>
        </authorList>
    </citation>
    <scope>NUCLEOTIDE SEQUENCE [LARGE SCALE GENOMIC DNA]</scope>
    <source>
        <strain evidence="2 3">ICMP16929</strain>
    </source>
</reference>
<evidence type="ECO:0000313" key="3">
    <source>
        <dbReference type="Proteomes" id="UP000050384"/>
    </source>
</evidence>
<dbReference type="Proteomes" id="UP000050384">
    <property type="component" value="Unassembled WGS sequence"/>
</dbReference>
<feature type="region of interest" description="Disordered" evidence="1">
    <location>
        <begin position="1"/>
        <end position="23"/>
    </location>
</feature>
<accession>A0A0Q0CQV7</accession>
<dbReference type="AlphaFoldDB" id="A0A0Q0CQV7"/>
<gene>
    <name evidence="2" type="ORF">ALO94_200962</name>
</gene>
<comment type="caution">
    <text evidence="2">The sequence shown here is derived from an EMBL/GenBank/DDBJ whole genome shotgun (WGS) entry which is preliminary data.</text>
</comment>
<evidence type="ECO:0000256" key="1">
    <source>
        <dbReference type="SAM" id="MobiDB-lite"/>
    </source>
</evidence>
<protein>
    <submittedName>
        <fullName evidence="2">Uncharacterized protein</fullName>
    </submittedName>
</protein>
<dbReference type="EMBL" id="LJRI01000011">
    <property type="protein sequence ID" value="KPZ15264.1"/>
    <property type="molecule type" value="Genomic_DNA"/>
</dbReference>
<sequence>MAEQLTQGDRALTGSGEFGPEPGDGFIQLQLALFDQLQDRHTGERLGAGEQVGDGIGMPRLGPVLVGRARPEIDHRLAADLNAQGSATFLRIVKKRRKGFTHRFELKFVMTLDLQRLTPD</sequence>
<evidence type="ECO:0000313" key="2">
    <source>
        <dbReference type="EMBL" id="KPZ15264.1"/>
    </source>
</evidence>
<organism evidence="2 3">
    <name type="scientific">Pseudomonas syringae pv. spinaceae</name>
    <dbReference type="NCBI Taxonomy" id="264459"/>
    <lineage>
        <taxon>Bacteria</taxon>
        <taxon>Pseudomonadati</taxon>
        <taxon>Pseudomonadota</taxon>
        <taxon>Gammaproteobacteria</taxon>
        <taxon>Pseudomonadales</taxon>
        <taxon>Pseudomonadaceae</taxon>
        <taxon>Pseudomonas</taxon>
        <taxon>Pseudomonas syringae</taxon>
    </lineage>
</organism>